<feature type="transmembrane region" description="Helical" evidence="2">
    <location>
        <begin position="232"/>
        <end position="254"/>
    </location>
</feature>
<evidence type="ECO:0000313" key="4">
    <source>
        <dbReference type="Proteomes" id="UP001501469"/>
    </source>
</evidence>
<keyword evidence="2" id="KW-1133">Transmembrane helix</keyword>
<accession>A0ABP7TM96</accession>
<keyword evidence="2" id="KW-0812">Transmembrane</keyword>
<sequence>MPTPLLEFRKYRLASGWLIFMYVVAPLLIALFAGMPLLWWLEKPMPLLTALYCLLPLGFALLLAYGLAEAIWGNITISQTGIVEVSMLGRRQLAWNEIKGYRISKNYLRLLPTDTRKQPVKIGLMTEDIERITAWVVSYYPNLTPPEAPESEAPTKPFASPAEQTSQVRQRTEAQQTARLLNQASCLVTAWLIFYPMPYTLAVMAGILLPLGAAVAQWLYPGQLRPDEPDDAPSPSLGVSLLLPSVGLFVRILLIDEAELVSVAAIQPWAYPVGGGFALLLVAGSWRHLVGKNRDSGQLIIILTAALLFGFSAPVAYNVAFDTSSPIYYKTRLIRKYINNDEFAGFTAVVEPWGSLRDSMLVHVSRVHYQQLHPGDSVRVRLMPGALGVAWFQDVE</sequence>
<keyword evidence="4" id="KW-1185">Reference proteome</keyword>
<dbReference type="EMBL" id="BAABDK010000010">
    <property type="protein sequence ID" value="GAA4028395.1"/>
    <property type="molecule type" value="Genomic_DNA"/>
</dbReference>
<feature type="transmembrane region" description="Helical" evidence="2">
    <location>
        <begin position="266"/>
        <end position="286"/>
    </location>
</feature>
<proteinExistence type="predicted"/>
<gene>
    <name evidence="3" type="ORF">GCM10022409_10620</name>
</gene>
<keyword evidence="2" id="KW-0472">Membrane</keyword>
<dbReference type="Proteomes" id="UP001501469">
    <property type="component" value="Unassembled WGS sequence"/>
</dbReference>
<evidence type="ECO:0000256" key="2">
    <source>
        <dbReference type="SAM" id="Phobius"/>
    </source>
</evidence>
<feature type="transmembrane region" description="Helical" evidence="2">
    <location>
        <begin position="201"/>
        <end position="220"/>
    </location>
</feature>
<evidence type="ECO:0000313" key="3">
    <source>
        <dbReference type="EMBL" id="GAA4028395.1"/>
    </source>
</evidence>
<feature type="compositionally biased region" description="Polar residues" evidence="1">
    <location>
        <begin position="162"/>
        <end position="171"/>
    </location>
</feature>
<evidence type="ECO:0008006" key="5">
    <source>
        <dbReference type="Google" id="ProtNLM"/>
    </source>
</evidence>
<evidence type="ECO:0000256" key="1">
    <source>
        <dbReference type="SAM" id="MobiDB-lite"/>
    </source>
</evidence>
<protein>
    <recommendedName>
        <fullName evidence="5">DUF304 domain-containing protein</fullName>
    </recommendedName>
</protein>
<organism evidence="3 4">
    <name type="scientific">Hymenobacter glaciei</name>
    <dbReference type="NCBI Taxonomy" id="877209"/>
    <lineage>
        <taxon>Bacteria</taxon>
        <taxon>Pseudomonadati</taxon>
        <taxon>Bacteroidota</taxon>
        <taxon>Cytophagia</taxon>
        <taxon>Cytophagales</taxon>
        <taxon>Hymenobacteraceae</taxon>
        <taxon>Hymenobacter</taxon>
    </lineage>
</organism>
<reference evidence="4" key="1">
    <citation type="journal article" date="2019" name="Int. J. Syst. Evol. Microbiol.">
        <title>The Global Catalogue of Microorganisms (GCM) 10K type strain sequencing project: providing services to taxonomists for standard genome sequencing and annotation.</title>
        <authorList>
            <consortium name="The Broad Institute Genomics Platform"/>
            <consortium name="The Broad Institute Genome Sequencing Center for Infectious Disease"/>
            <person name="Wu L."/>
            <person name="Ma J."/>
        </authorList>
    </citation>
    <scope>NUCLEOTIDE SEQUENCE [LARGE SCALE GENOMIC DNA]</scope>
    <source>
        <strain evidence="4">JCM 17225</strain>
    </source>
</reference>
<comment type="caution">
    <text evidence="3">The sequence shown here is derived from an EMBL/GenBank/DDBJ whole genome shotgun (WGS) entry which is preliminary data.</text>
</comment>
<feature type="transmembrane region" description="Helical" evidence="2">
    <location>
        <begin position="47"/>
        <end position="68"/>
    </location>
</feature>
<feature type="transmembrane region" description="Helical" evidence="2">
    <location>
        <begin position="17"/>
        <end position="41"/>
    </location>
</feature>
<dbReference type="RefSeq" id="WP_345051193.1">
    <property type="nucleotide sequence ID" value="NZ_BAABDK010000010.1"/>
</dbReference>
<feature type="transmembrane region" description="Helical" evidence="2">
    <location>
        <begin position="298"/>
        <end position="317"/>
    </location>
</feature>
<feature type="region of interest" description="Disordered" evidence="1">
    <location>
        <begin position="146"/>
        <end position="171"/>
    </location>
</feature>
<name>A0ABP7TM96_9BACT</name>